<feature type="compositionally biased region" description="Low complexity" evidence="10">
    <location>
        <begin position="303"/>
        <end position="321"/>
    </location>
</feature>
<accession>A0ABD3UQI0</accession>
<dbReference type="Gene3D" id="1.20.1070.10">
    <property type="entry name" value="Rhodopsin 7-helix transmembrane proteins"/>
    <property type="match status" value="2"/>
</dbReference>
<dbReference type="PROSITE" id="PS50262">
    <property type="entry name" value="G_PROTEIN_RECEP_F1_2"/>
    <property type="match status" value="1"/>
</dbReference>
<dbReference type="SUPFAM" id="SSF81321">
    <property type="entry name" value="Family A G protein-coupled receptor-like"/>
    <property type="match status" value="1"/>
</dbReference>
<dbReference type="PROSITE" id="PS00237">
    <property type="entry name" value="G_PROTEIN_RECEP_F1_1"/>
    <property type="match status" value="1"/>
</dbReference>
<evidence type="ECO:0000256" key="9">
    <source>
        <dbReference type="RuleBase" id="RU000688"/>
    </source>
</evidence>
<evidence type="ECO:0000313" key="14">
    <source>
        <dbReference type="Proteomes" id="UP001634394"/>
    </source>
</evidence>
<evidence type="ECO:0000313" key="13">
    <source>
        <dbReference type="EMBL" id="KAL3851766.1"/>
    </source>
</evidence>
<feature type="compositionally biased region" description="Polar residues" evidence="10">
    <location>
        <begin position="495"/>
        <end position="505"/>
    </location>
</feature>
<evidence type="ECO:0000256" key="7">
    <source>
        <dbReference type="ARBA" id="ARBA00023170"/>
    </source>
</evidence>
<evidence type="ECO:0000256" key="2">
    <source>
        <dbReference type="ARBA" id="ARBA00022475"/>
    </source>
</evidence>
<keyword evidence="14" id="KW-1185">Reference proteome</keyword>
<keyword evidence="3 9" id="KW-0812">Transmembrane</keyword>
<evidence type="ECO:0000256" key="5">
    <source>
        <dbReference type="ARBA" id="ARBA00023040"/>
    </source>
</evidence>
<dbReference type="EMBL" id="JBJQND010000015">
    <property type="protein sequence ID" value="KAL3851766.1"/>
    <property type="molecule type" value="Genomic_DNA"/>
</dbReference>
<comment type="subcellular location">
    <subcellularLocation>
        <location evidence="1">Cell membrane</location>
        <topology evidence="1">Multi-pass membrane protein</topology>
    </subcellularLocation>
</comment>
<feature type="region of interest" description="Disordered" evidence="10">
    <location>
        <begin position="298"/>
        <end position="331"/>
    </location>
</feature>
<comment type="similarity">
    <text evidence="9">Belongs to the G-protein coupled receptor 1 family.</text>
</comment>
<dbReference type="PRINTS" id="PR00243">
    <property type="entry name" value="MUSCARINICR"/>
</dbReference>
<keyword evidence="5 9" id="KW-0297">G-protein coupled receptor</keyword>
<feature type="transmembrane region" description="Helical" evidence="11">
    <location>
        <begin position="39"/>
        <end position="60"/>
    </location>
</feature>
<dbReference type="PANTHER" id="PTHR24248:SF204">
    <property type="entry name" value="HISTAMINE H1 RECEPTOR"/>
    <property type="match status" value="1"/>
</dbReference>
<name>A0ABD3UQI0_SINWO</name>
<feature type="transmembrane region" description="Helical" evidence="11">
    <location>
        <begin position="413"/>
        <end position="436"/>
    </location>
</feature>
<evidence type="ECO:0000259" key="12">
    <source>
        <dbReference type="PROSITE" id="PS50262"/>
    </source>
</evidence>
<dbReference type="GO" id="GO:0004930">
    <property type="term" value="F:G protein-coupled receptor activity"/>
    <property type="evidence" value="ECO:0007669"/>
    <property type="project" value="UniProtKB-KW"/>
</dbReference>
<dbReference type="PANTHER" id="PTHR24248">
    <property type="entry name" value="ADRENERGIC RECEPTOR-RELATED G-PROTEIN COUPLED RECEPTOR"/>
    <property type="match status" value="1"/>
</dbReference>
<protein>
    <recommendedName>
        <fullName evidence="12">G-protein coupled receptors family 1 profile domain-containing protein</fullName>
    </recommendedName>
</protein>
<dbReference type="GO" id="GO:0005886">
    <property type="term" value="C:plasma membrane"/>
    <property type="evidence" value="ECO:0007669"/>
    <property type="project" value="UniProtKB-SubCell"/>
</dbReference>
<dbReference type="AlphaFoldDB" id="A0ABD3UQI0"/>
<evidence type="ECO:0000256" key="1">
    <source>
        <dbReference type="ARBA" id="ARBA00004651"/>
    </source>
</evidence>
<feature type="transmembrane region" description="Helical" evidence="11">
    <location>
        <begin position="7"/>
        <end position="27"/>
    </location>
</feature>
<dbReference type="InterPro" id="IPR000995">
    <property type="entry name" value="Musac_Ach_rcpt"/>
</dbReference>
<keyword evidence="4 11" id="KW-1133">Transmembrane helix</keyword>
<feature type="transmembrane region" description="Helical" evidence="11">
    <location>
        <begin position="135"/>
        <end position="153"/>
    </location>
</feature>
<keyword evidence="6 11" id="KW-0472">Membrane</keyword>
<evidence type="ECO:0000256" key="10">
    <source>
        <dbReference type="SAM" id="MobiDB-lite"/>
    </source>
</evidence>
<comment type="caution">
    <text evidence="13">The sequence shown here is derived from an EMBL/GenBank/DDBJ whole genome shotgun (WGS) entry which is preliminary data.</text>
</comment>
<evidence type="ECO:0000256" key="11">
    <source>
        <dbReference type="SAM" id="Phobius"/>
    </source>
</evidence>
<dbReference type="Proteomes" id="UP001634394">
    <property type="component" value="Unassembled WGS sequence"/>
</dbReference>
<feature type="transmembrane region" description="Helical" evidence="11">
    <location>
        <begin position="448"/>
        <end position="471"/>
    </location>
</feature>
<sequence length="505" mass="58619">MFIVSLAIADLIVGMIVMPISTVYIFTEKWVFGVVICQMWIGVDYIASTASILNLFILSLDRYWSVTSPLKYIRKRTKKRAFIMISIVWLLSSLWIIPVVGWHHFMFGGVRTVPDTVCDTEYAKDSVFKVLTACFNYYFPLSAMYVLYWRIFLEIRKRSEMELGQRNVSDCNHYIPVNVSVDEDSDRNIETFSGEQSMHDAIFSSTLPENVERYELASMNDHTSNKVGYINMRYRKARQNGTCPSRPVRKFHLQNDRCKVDYIYDEGVFDQNTEKVERFFYEEITPLPSLPKPNHIIINNNLGSPETPCSSPSTPLSSSGSNEDKRQRTMERDKYSLISGLRRLKEVENLNHTVNVENSKFCRTSSGTEDRRVFVFRDERTRCSPNVLSIKDRVKNMRQSSSLRKEIKAARQLGVIMGAFTVCFLPYFILFTVVAFCDDCIDRGLFTAMTWVGYLNSTLNPFLYPLCNLNFRRKFRNMLRLSRHSSIKRTKPGSERNSTIMGRYD</sequence>
<evidence type="ECO:0000256" key="4">
    <source>
        <dbReference type="ARBA" id="ARBA00022989"/>
    </source>
</evidence>
<dbReference type="PRINTS" id="PR00237">
    <property type="entry name" value="GPCRRHODOPSN"/>
</dbReference>
<feature type="region of interest" description="Disordered" evidence="10">
    <location>
        <begin position="486"/>
        <end position="505"/>
    </location>
</feature>
<dbReference type="InterPro" id="IPR017452">
    <property type="entry name" value="GPCR_Rhodpsn_7TM"/>
</dbReference>
<dbReference type="Pfam" id="PF00001">
    <property type="entry name" value="7tm_1"/>
    <property type="match status" value="1"/>
</dbReference>
<keyword evidence="7 9" id="KW-0675">Receptor</keyword>
<dbReference type="InterPro" id="IPR000276">
    <property type="entry name" value="GPCR_Rhodpsn"/>
</dbReference>
<organism evidence="13 14">
    <name type="scientific">Sinanodonta woodiana</name>
    <name type="common">Chinese pond mussel</name>
    <name type="synonym">Anodonta woodiana</name>
    <dbReference type="NCBI Taxonomy" id="1069815"/>
    <lineage>
        <taxon>Eukaryota</taxon>
        <taxon>Metazoa</taxon>
        <taxon>Spiralia</taxon>
        <taxon>Lophotrochozoa</taxon>
        <taxon>Mollusca</taxon>
        <taxon>Bivalvia</taxon>
        <taxon>Autobranchia</taxon>
        <taxon>Heteroconchia</taxon>
        <taxon>Palaeoheterodonta</taxon>
        <taxon>Unionida</taxon>
        <taxon>Unionoidea</taxon>
        <taxon>Unionidae</taxon>
        <taxon>Unioninae</taxon>
        <taxon>Sinanodonta</taxon>
    </lineage>
</organism>
<keyword evidence="8 9" id="KW-0807">Transducer</keyword>
<gene>
    <name evidence="13" type="ORF">ACJMK2_015476</name>
</gene>
<evidence type="ECO:0000256" key="6">
    <source>
        <dbReference type="ARBA" id="ARBA00023136"/>
    </source>
</evidence>
<keyword evidence="2" id="KW-1003">Cell membrane</keyword>
<reference evidence="13 14" key="1">
    <citation type="submission" date="2024-11" db="EMBL/GenBank/DDBJ databases">
        <title>Chromosome-level genome assembly of the freshwater bivalve Anodonta woodiana.</title>
        <authorList>
            <person name="Chen X."/>
        </authorList>
    </citation>
    <scope>NUCLEOTIDE SEQUENCE [LARGE SCALE GENOMIC DNA]</scope>
    <source>
        <strain evidence="13">MN2024</strain>
        <tissue evidence="13">Gills</tissue>
    </source>
</reference>
<evidence type="ECO:0000256" key="3">
    <source>
        <dbReference type="ARBA" id="ARBA00022692"/>
    </source>
</evidence>
<feature type="domain" description="G-protein coupled receptors family 1 profile" evidence="12">
    <location>
        <begin position="1"/>
        <end position="464"/>
    </location>
</feature>
<proteinExistence type="inferred from homology"/>
<feature type="transmembrane region" description="Helical" evidence="11">
    <location>
        <begin position="81"/>
        <end position="105"/>
    </location>
</feature>
<feature type="compositionally biased region" description="Basic and acidic residues" evidence="10">
    <location>
        <begin position="322"/>
        <end position="331"/>
    </location>
</feature>
<evidence type="ECO:0000256" key="8">
    <source>
        <dbReference type="ARBA" id="ARBA00023224"/>
    </source>
</evidence>